<name>A0A081NAU8_9GAMM</name>
<feature type="compositionally biased region" description="Polar residues" evidence="1">
    <location>
        <begin position="82"/>
        <end position="102"/>
    </location>
</feature>
<dbReference type="Proteomes" id="UP000028006">
    <property type="component" value="Unassembled WGS sequence"/>
</dbReference>
<comment type="caution">
    <text evidence="2">The sequence shown here is derived from an EMBL/GenBank/DDBJ whole genome shotgun (WGS) entry which is preliminary data.</text>
</comment>
<proteinExistence type="predicted"/>
<feature type="region of interest" description="Disordered" evidence="1">
    <location>
        <begin position="82"/>
        <end position="113"/>
    </location>
</feature>
<keyword evidence="3" id="KW-1185">Reference proteome</keyword>
<evidence type="ECO:0000256" key="1">
    <source>
        <dbReference type="SAM" id="MobiDB-lite"/>
    </source>
</evidence>
<organism evidence="2 3">
    <name type="scientific">Endozoicomonas montiporae</name>
    <dbReference type="NCBI Taxonomy" id="1027273"/>
    <lineage>
        <taxon>Bacteria</taxon>
        <taxon>Pseudomonadati</taxon>
        <taxon>Pseudomonadota</taxon>
        <taxon>Gammaproteobacteria</taxon>
        <taxon>Oceanospirillales</taxon>
        <taxon>Endozoicomonadaceae</taxon>
        <taxon>Endozoicomonas</taxon>
    </lineage>
</organism>
<protein>
    <submittedName>
        <fullName evidence="2">Uncharacterized protein</fullName>
    </submittedName>
</protein>
<dbReference type="AlphaFoldDB" id="A0A081NAU8"/>
<dbReference type="EMBL" id="JOKG01000001">
    <property type="protein sequence ID" value="KEQ15571.1"/>
    <property type="molecule type" value="Genomic_DNA"/>
</dbReference>
<sequence>MRLIVGSYLDYIGNLVLSFRRCNRVRVNDSFLWLLFLSIFLLPLKAKTDVTHIHFIVNLTSNHGHSERVWSRLHGKISQRFGSTQTPAQSGEINQTTPTFSVERTDGSGSATSHAAGAYTEWLAVNTSNQESQLLIVAVGGMEVSMKWCNHLRISPE</sequence>
<gene>
    <name evidence="2" type="ORF">GZ77_02865</name>
</gene>
<evidence type="ECO:0000313" key="3">
    <source>
        <dbReference type="Proteomes" id="UP000028006"/>
    </source>
</evidence>
<evidence type="ECO:0000313" key="2">
    <source>
        <dbReference type="EMBL" id="KEQ15571.1"/>
    </source>
</evidence>
<reference evidence="2 3" key="1">
    <citation type="submission" date="2014-06" db="EMBL/GenBank/DDBJ databases">
        <title>Whole Genome Sequences of Three Symbiotic Endozoicomonas Bacteria.</title>
        <authorList>
            <person name="Neave M.J."/>
            <person name="Apprill A."/>
            <person name="Voolstra C.R."/>
        </authorList>
    </citation>
    <scope>NUCLEOTIDE SEQUENCE [LARGE SCALE GENOMIC DNA]</scope>
    <source>
        <strain evidence="2 3">LMG 24815</strain>
    </source>
</reference>
<accession>A0A081NAU8</accession>